<proteinExistence type="predicted"/>
<reference evidence="2 3" key="1">
    <citation type="submission" date="2018-02" db="EMBL/GenBank/DDBJ databases">
        <title>Complete genome of the streamlined marine actinobacterium Pontimonas salivibrio CL-TW6 adapted to coastal planktonic lifestype.</title>
        <authorList>
            <person name="Cho B.C."/>
            <person name="Hardies S.C."/>
            <person name="Jang G.I."/>
            <person name="Hwang C.Y."/>
        </authorList>
    </citation>
    <scope>NUCLEOTIDE SEQUENCE [LARGE SCALE GENOMIC DNA]</scope>
    <source>
        <strain evidence="2 3">CL-TW6</strain>
    </source>
</reference>
<feature type="transmembrane region" description="Helical" evidence="1">
    <location>
        <begin position="83"/>
        <end position="106"/>
    </location>
</feature>
<keyword evidence="1" id="KW-1133">Transmembrane helix</keyword>
<dbReference type="KEGG" id="psai:C3B54_11185"/>
<evidence type="ECO:0000256" key="1">
    <source>
        <dbReference type="SAM" id="Phobius"/>
    </source>
</evidence>
<keyword evidence="1" id="KW-0812">Transmembrane</keyword>
<dbReference type="RefSeq" id="WP_104912840.1">
    <property type="nucleotide sequence ID" value="NZ_CP026923.1"/>
</dbReference>
<organism evidence="2 3">
    <name type="scientific">Pontimonas salivibrio</name>
    <dbReference type="NCBI Taxonomy" id="1159327"/>
    <lineage>
        <taxon>Bacteria</taxon>
        <taxon>Bacillati</taxon>
        <taxon>Actinomycetota</taxon>
        <taxon>Actinomycetes</taxon>
        <taxon>Micrococcales</taxon>
        <taxon>Microbacteriaceae</taxon>
        <taxon>Pontimonas</taxon>
    </lineage>
</organism>
<name>A0A2L2BNE7_9MICO</name>
<protein>
    <submittedName>
        <fullName evidence="2">Uncharacterized protein</fullName>
    </submittedName>
</protein>
<dbReference type="OrthoDB" id="5123379at2"/>
<gene>
    <name evidence="2" type="ORF">C3B54_11185</name>
</gene>
<dbReference type="AlphaFoldDB" id="A0A2L2BNE7"/>
<dbReference type="Proteomes" id="UP000243077">
    <property type="component" value="Chromosome"/>
</dbReference>
<accession>A0A2L2BNE7</accession>
<dbReference type="EMBL" id="CP026923">
    <property type="protein sequence ID" value="AVG23189.1"/>
    <property type="molecule type" value="Genomic_DNA"/>
</dbReference>
<sequence>MELSRKRERELGRLSDDAAELWQKQRDLLSRATEVLREAGRQASDIGRGELYPHAKSSVQHAVKPALEKLRKHKPQSEPAPKMGAGAFALMAIGAATVAVVGYAIWSTLRADEDLWVESDDA</sequence>
<evidence type="ECO:0000313" key="2">
    <source>
        <dbReference type="EMBL" id="AVG23189.1"/>
    </source>
</evidence>
<keyword evidence="3" id="KW-1185">Reference proteome</keyword>
<keyword evidence="1" id="KW-0472">Membrane</keyword>
<evidence type="ECO:0000313" key="3">
    <source>
        <dbReference type="Proteomes" id="UP000243077"/>
    </source>
</evidence>